<dbReference type="EMBL" id="QGNW01002600">
    <property type="protein sequence ID" value="RVW15436.1"/>
    <property type="molecule type" value="Genomic_DNA"/>
</dbReference>
<evidence type="ECO:0000313" key="2">
    <source>
        <dbReference type="EMBL" id="RVW15436.1"/>
    </source>
</evidence>
<proteinExistence type="predicted"/>
<comment type="caution">
    <text evidence="2">The sequence shown here is derived from an EMBL/GenBank/DDBJ whole genome shotgun (WGS) entry which is preliminary data.</text>
</comment>
<dbReference type="AlphaFoldDB" id="A0A438BWS4"/>
<organism evidence="2 3">
    <name type="scientific">Vitis vinifera</name>
    <name type="common">Grape</name>
    <dbReference type="NCBI Taxonomy" id="29760"/>
    <lineage>
        <taxon>Eukaryota</taxon>
        <taxon>Viridiplantae</taxon>
        <taxon>Streptophyta</taxon>
        <taxon>Embryophyta</taxon>
        <taxon>Tracheophyta</taxon>
        <taxon>Spermatophyta</taxon>
        <taxon>Magnoliopsida</taxon>
        <taxon>eudicotyledons</taxon>
        <taxon>Gunneridae</taxon>
        <taxon>Pentapetalae</taxon>
        <taxon>rosids</taxon>
        <taxon>Vitales</taxon>
        <taxon>Vitaceae</taxon>
        <taxon>Viteae</taxon>
        <taxon>Vitis</taxon>
    </lineage>
</organism>
<feature type="region of interest" description="Disordered" evidence="1">
    <location>
        <begin position="160"/>
        <end position="181"/>
    </location>
</feature>
<gene>
    <name evidence="2" type="ORF">CK203_094702</name>
</gene>
<dbReference type="Proteomes" id="UP000288805">
    <property type="component" value="Unassembled WGS sequence"/>
</dbReference>
<sequence length="746" mass="82525">MSIPTGRRVRGLKLASTSLTTHVVSKIGICEGSFVQVLPNQGETGGLHPDLVCLFGILGQSACPEVPYNVVRPFLVVCLACFDSIASGGFCDGMVGLHMYRQQYGFFDREGGSYACKGTRSLETDRVRVRSNTDMMVSYSASLLEAGNPSRMACPRCSPVGDCSRSPTPDPDDREAPSTRKVHHSFSLGSLRWIGLREYSSTKSAITWPFMDSLGAGQLTRPPGGLGSRGEAYGRHFKELRPLAPSLNTGFYVYQCFVDVIDRERTAQDGRLHETVFNFFKSALTVSIHPFAPAFRISKKKGRSSSLKQAIKRPSATSLPVRRWRLHVPGLFKCQEGTDIRKGGMHRPGWSLLLVLSGSIGERLTGCHIGRFAHPCHVRPKMTLKGDKSCTTKNCTLRVTGPAWTDSTMSPKEVVDDPLNPDRIRPEFSRPVRLCPMWLTTDAYTRLVELPGSTRMRLTSKSPIFRDRMRASWCGCSIRWGLLVGKRLSHLWGEGPLVIPGRMELTRSRTDAARNNFCSFVWSHTPRQMGSRPPEVGHALIIGRSFSYDMERGVRAAFRRLSPSAFDQTALAGPEVWHFFPRHFWMLSGNQDLLGGCSVLMFAYVERSISIVPRRPLIALVAYIESHELSIMHDMIEGVAGPIVCGEFGHEESPWGLVMNDMRAERRGEHVVQPFADGANGWLIWEVSPSLSCTRCESELSSWGARCMGVCGSCGLTLHASGMAPAVPGYIDSGSGLEFATWPLER</sequence>
<name>A0A438BWS4_VITVI</name>
<protein>
    <submittedName>
        <fullName evidence="2">Uncharacterized protein</fullName>
    </submittedName>
</protein>
<accession>A0A438BWS4</accession>
<evidence type="ECO:0000256" key="1">
    <source>
        <dbReference type="SAM" id="MobiDB-lite"/>
    </source>
</evidence>
<reference evidence="2 3" key="1">
    <citation type="journal article" date="2018" name="PLoS Genet.">
        <title>Population sequencing reveals clonal diversity and ancestral inbreeding in the grapevine cultivar Chardonnay.</title>
        <authorList>
            <person name="Roach M.J."/>
            <person name="Johnson D.L."/>
            <person name="Bohlmann J."/>
            <person name="van Vuuren H.J."/>
            <person name="Jones S.J."/>
            <person name="Pretorius I.S."/>
            <person name="Schmidt S.A."/>
            <person name="Borneman A.R."/>
        </authorList>
    </citation>
    <scope>NUCLEOTIDE SEQUENCE [LARGE SCALE GENOMIC DNA]</scope>
    <source>
        <strain evidence="3">cv. Chardonnay</strain>
        <tissue evidence="2">Leaf</tissue>
    </source>
</reference>
<evidence type="ECO:0000313" key="3">
    <source>
        <dbReference type="Proteomes" id="UP000288805"/>
    </source>
</evidence>